<dbReference type="SUPFAM" id="SSF49265">
    <property type="entry name" value="Fibronectin type III"/>
    <property type="match status" value="1"/>
</dbReference>
<feature type="domain" description="Fibronectin type-III" evidence="1">
    <location>
        <begin position="1"/>
        <end position="66"/>
    </location>
</feature>
<dbReference type="Pfam" id="PF00041">
    <property type="entry name" value="fn3"/>
    <property type="match status" value="1"/>
</dbReference>
<evidence type="ECO:0000259" key="1">
    <source>
        <dbReference type="PROSITE" id="PS50853"/>
    </source>
</evidence>
<organism evidence="2 3">
    <name type="scientific">Cirrhinus mrigala</name>
    <name type="common">Mrigala</name>
    <dbReference type="NCBI Taxonomy" id="683832"/>
    <lineage>
        <taxon>Eukaryota</taxon>
        <taxon>Metazoa</taxon>
        <taxon>Chordata</taxon>
        <taxon>Craniata</taxon>
        <taxon>Vertebrata</taxon>
        <taxon>Euteleostomi</taxon>
        <taxon>Actinopterygii</taxon>
        <taxon>Neopterygii</taxon>
        <taxon>Teleostei</taxon>
        <taxon>Ostariophysi</taxon>
        <taxon>Cypriniformes</taxon>
        <taxon>Cyprinidae</taxon>
        <taxon>Labeoninae</taxon>
        <taxon>Labeonini</taxon>
        <taxon>Cirrhinus</taxon>
    </lineage>
</organism>
<dbReference type="EMBL" id="JAMKFB020000010">
    <property type="protein sequence ID" value="KAL0182745.1"/>
    <property type="molecule type" value="Genomic_DNA"/>
</dbReference>
<dbReference type="InterPro" id="IPR036116">
    <property type="entry name" value="FN3_sf"/>
</dbReference>
<reference evidence="2 3" key="1">
    <citation type="submission" date="2024-05" db="EMBL/GenBank/DDBJ databases">
        <title>Genome sequencing and assembly of Indian major carp, Cirrhinus mrigala (Hamilton, 1822).</title>
        <authorList>
            <person name="Mohindra V."/>
            <person name="Chowdhury L.M."/>
            <person name="Lal K."/>
            <person name="Jena J.K."/>
        </authorList>
    </citation>
    <scope>NUCLEOTIDE SEQUENCE [LARGE SCALE GENOMIC DNA]</scope>
    <source>
        <strain evidence="2">CM1030</strain>
        <tissue evidence="2">Blood</tissue>
    </source>
</reference>
<protein>
    <recommendedName>
        <fullName evidence="1">Fibronectin type-III domain-containing protein</fullName>
    </recommendedName>
</protein>
<accession>A0ABD0Q912</accession>
<evidence type="ECO:0000313" key="2">
    <source>
        <dbReference type="EMBL" id="KAL0182745.1"/>
    </source>
</evidence>
<feature type="non-terminal residue" evidence="2">
    <location>
        <position position="1"/>
    </location>
</feature>
<feature type="non-terminal residue" evidence="2">
    <location>
        <position position="66"/>
    </location>
</feature>
<dbReference type="CDD" id="cd00063">
    <property type="entry name" value="FN3"/>
    <property type="match status" value="1"/>
</dbReference>
<dbReference type="AlphaFoldDB" id="A0ABD0Q912"/>
<dbReference type="PROSITE" id="PS50853">
    <property type="entry name" value="FN3"/>
    <property type="match status" value="1"/>
</dbReference>
<proteinExistence type="predicted"/>
<dbReference type="Gene3D" id="2.60.40.10">
    <property type="entry name" value="Immunoglobulins"/>
    <property type="match status" value="1"/>
</dbReference>
<comment type="caution">
    <text evidence="2">The sequence shown here is derived from an EMBL/GenBank/DDBJ whole genome shotgun (WGS) entry which is preliminary data.</text>
</comment>
<dbReference type="Proteomes" id="UP001529510">
    <property type="component" value="Unassembled WGS sequence"/>
</dbReference>
<name>A0ABD0Q912_CIRMR</name>
<gene>
    <name evidence="2" type="ORF">M9458_022120</name>
</gene>
<sequence length="66" mass="7691">YIQGYRLLYRPVGGSWSQQEVKAATERSAVIANLLKGTEYEIKIRPYFNEFQGMDSRSLTFRTPEE</sequence>
<dbReference type="InterPro" id="IPR013783">
    <property type="entry name" value="Ig-like_fold"/>
</dbReference>
<dbReference type="InterPro" id="IPR003961">
    <property type="entry name" value="FN3_dom"/>
</dbReference>
<keyword evidence="3" id="KW-1185">Reference proteome</keyword>
<dbReference type="FunFam" id="2.60.40.10:FF:000065">
    <property type="entry name" value="roundabout homolog 1 isoform X3"/>
    <property type="match status" value="1"/>
</dbReference>
<evidence type="ECO:0000313" key="3">
    <source>
        <dbReference type="Proteomes" id="UP001529510"/>
    </source>
</evidence>